<name>A0A8B8F1W3_9HEMI</name>
<dbReference type="Pfam" id="PF25361">
    <property type="entry name" value="AAA_lid_RFC1"/>
    <property type="match status" value="1"/>
</dbReference>
<dbReference type="InterPro" id="IPR027417">
    <property type="entry name" value="P-loop_NTPase"/>
</dbReference>
<dbReference type="Gene3D" id="3.40.50.300">
    <property type="entry name" value="P-loop containing nucleotide triphosphate hydrolases"/>
    <property type="match status" value="1"/>
</dbReference>
<dbReference type="InterPro" id="IPR003593">
    <property type="entry name" value="AAA+_ATPase"/>
</dbReference>
<dbReference type="InterPro" id="IPR013725">
    <property type="entry name" value="DNA_replication_fac_RFC1_C"/>
</dbReference>
<dbReference type="CTD" id="100035172"/>
<dbReference type="SUPFAM" id="SSF48019">
    <property type="entry name" value="post-AAA+ oligomerization domain-like"/>
    <property type="match status" value="1"/>
</dbReference>
<dbReference type="Proteomes" id="UP000694846">
    <property type="component" value="Unplaced"/>
</dbReference>
<feature type="region of interest" description="Disordered" evidence="5">
    <location>
        <begin position="125"/>
        <end position="178"/>
    </location>
</feature>
<accession>A0A8B8F1W3</accession>
<dbReference type="InterPro" id="IPR047854">
    <property type="entry name" value="RFC_lid"/>
</dbReference>
<evidence type="ECO:0000256" key="4">
    <source>
        <dbReference type="ARBA" id="ARBA00022840"/>
    </source>
</evidence>
<dbReference type="OrthoDB" id="446168at2759"/>
<feature type="region of interest" description="Disordered" evidence="5">
    <location>
        <begin position="248"/>
        <end position="270"/>
    </location>
</feature>
<feature type="compositionally biased region" description="Polar residues" evidence="5">
    <location>
        <begin position="255"/>
        <end position="270"/>
    </location>
</feature>
<dbReference type="InterPro" id="IPR003959">
    <property type="entry name" value="ATPase_AAA_core"/>
</dbReference>
<feature type="region of interest" description="Disordered" evidence="5">
    <location>
        <begin position="1"/>
        <end position="36"/>
    </location>
</feature>
<feature type="compositionally biased region" description="Polar residues" evidence="5">
    <location>
        <begin position="132"/>
        <end position="148"/>
    </location>
</feature>
<dbReference type="PANTHER" id="PTHR23389:SF6">
    <property type="entry name" value="REPLICATION FACTOR C SUBUNIT 1"/>
    <property type="match status" value="1"/>
</dbReference>
<dbReference type="GO" id="GO:0006281">
    <property type="term" value="P:DNA repair"/>
    <property type="evidence" value="ECO:0007669"/>
    <property type="project" value="InterPro"/>
</dbReference>
<dbReference type="GO" id="GO:0003677">
    <property type="term" value="F:DNA binding"/>
    <property type="evidence" value="ECO:0007669"/>
    <property type="project" value="InterPro"/>
</dbReference>
<keyword evidence="7" id="KW-1185">Reference proteome</keyword>
<protein>
    <submittedName>
        <fullName evidence="8">Replication factor C subunit 1</fullName>
    </submittedName>
</protein>
<evidence type="ECO:0000256" key="1">
    <source>
        <dbReference type="ARBA" id="ARBA00006116"/>
    </source>
</evidence>
<dbReference type="Pfam" id="PF08519">
    <property type="entry name" value="RFC1"/>
    <property type="match status" value="1"/>
</dbReference>
<proteinExistence type="inferred from homology"/>
<feature type="compositionally biased region" description="Polar residues" evidence="5">
    <location>
        <begin position="154"/>
        <end position="165"/>
    </location>
</feature>
<dbReference type="GO" id="GO:0005634">
    <property type="term" value="C:nucleus"/>
    <property type="evidence" value="ECO:0007669"/>
    <property type="project" value="UniProtKB-SubCell"/>
</dbReference>
<dbReference type="PANTHER" id="PTHR23389">
    <property type="entry name" value="CHROMOSOME TRANSMISSION FIDELITY FACTOR 18"/>
    <property type="match status" value="1"/>
</dbReference>
<dbReference type="GO" id="GO:0006260">
    <property type="term" value="P:DNA replication"/>
    <property type="evidence" value="ECO:0007669"/>
    <property type="project" value="UniProtKB-KW"/>
</dbReference>
<dbReference type="GO" id="GO:0005524">
    <property type="term" value="F:ATP binding"/>
    <property type="evidence" value="ECO:0007669"/>
    <property type="project" value="UniProtKB-UniRule"/>
</dbReference>
<comment type="similarity">
    <text evidence="1">Belongs to the activator 1 large subunit family.</text>
</comment>
<dbReference type="CDD" id="cd00009">
    <property type="entry name" value="AAA"/>
    <property type="match status" value="1"/>
</dbReference>
<organism evidence="7 8">
    <name type="scientific">Sipha flava</name>
    <name type="common">yellow sugarcane aphid</name>
    <dbReference type="NCBI Taxonomy" id="143950"/>
    <lineage>
        <taxon>Eukaryota</taxon>
        <taxon>Metazoa</taxon>
        <taxon>Ecdysozoa</taxon>
        <taxon>Arthropoda</taxon>
        <taxon>Hexapoda</taxon>
        <taxon>Insecta</taxon>
        <taxon>Pterygota</taxon>
        <taxon>Neoptera</taxon>
        <taxon>Paraneoptera</taxon>
        <taxon>Hemiptera</taxon>
        <taxon>Sternorrhyncha</taxon>
        <taxon>Aphidomorpha</taxon>
        <taxon>Aphidoidea</taxon>
        <taxon>Aphididae</taxon>
        <taxon>Sipha</taxon>
    </lineage>
</organism>
<dbReference type="GeneID" id="112679249"/>
<dbReference type="SMART" id="SM00382">
    <property type="entry name" value="AAA"/>
    <property type="match status" value="1"/>
</dbReference>
<dbReference type="InterPro" id="IPR008921">
    <property type="entry name" value="DNA_pol3_clamp-load_cplx_C"/>
</dbReference>
<keyword evidence="2" id="KW-0235">DNA replication</keyword>
<feature type="region of interest" description="Disordered" evidence="5">
    <location>
        <begin position="810"/>
        <end position="836"/>
    </location>
</feature>
<keyword evidence="3" id="KW-0547">Nucleotide-binding</keyword>
<dbReference type="GO" id="GO:0003689">
    <property type="term" value="F:DNA clamp loader activity"/>
    <property type="evidence" value="ECO:0007669"/>
    <property type="project" value="UniProtKB-UniRule"/>
</dbReference>
<feature type="compositionally biased region" description="Basic residues" evidence="5">
    <location>
        <begin position="826"/>
        <end position="836"/>
    </location>
</feature>
<dbReference type="AlphaFoldDB" id="A0A8B8F1W3"/>
<dbReference type="FunFam" id="1.20.272.10:FF:000005">
    <property type="entry name" value="Replication factor C subunit 1"/>
    <property type="match status" value="1"/>
</dbReference>
<evidence type="ECO:0000256" key="5">
    <source>
        <dbReference type="SAM" id="MobiDB-lite"/>
    </source>
</evidence>
<dbReference type="CDD" id="cd18140">
    <property type="entry name" value="HLD_clamp_RFC"/>
    <property type="match status" value="1"/>
</dbReference>
<feature type="compositionally biased region" description="Polar residues" evidence="5">
    <location>
        <begin position="21"/>
        <end position="30"/>
    </location>
</feature>
<evidence type="ECO:0000256" key="2">
    <source>
        <dbReference type="ARBA" id="ARBA00022705"/>
    </source>
</evidence>
<gene>
    <name evidence="8" type="primary">LOC112679249</name>
</gene>
<keyword evidence="4" id="KW-0067">ATP-binding</keyword>
<dbReference type="Pfam" id="PF00004">
    <property type="entry name" value="AAA"/>
    <property type="match status" value="1"/>
</dbReference>
<feature type="domain" description="AAA+ ATPase" evidence="6">
    <location>
        <begin position="349"/>
        <end position="481"/>
    </location>
</feature>
<evidence type="ECO:0000313" key="7">
    <source>
        <dbReference type="Proteomes" id="UP000694846"/>
    </source>
</evidence>
<sequence length="836" mass="93720">MSKDIRSFFKSNASTDKKNNLIENKPQTTKGKLKRQCILSSDEEDDISHTTPVDKLKKKLPEKRKVVNPVDIFGSEPVKQSTVKVLKRNKKKETDPFEQDIDIEWEELDNIEKQLNDSISSDLAVTPKKSPVKSNCITVTPENSPSKNSELKSLKTSPVNLKNITPSKSSPMKSMSSSNLMLNKTKLSPSIPKKSKSPSLSNNQYELDIKTFNNKTESPKKKHNFSDEDNSIVKTSFKRKISPIRTPEKKKFKVNSVQSPDTQESGYATESPSNKIITSPILKIPVESKLWVEKYKPVTLKQIIGQTGDKSNVNKLLNWLKSWYSNHGLGVNKKLVRPSPWAKDDNGSYFKAALLSGSPGVGKTTAAHLVCKELGFDIVEFNASDTRSKKQLQNNVSELLSTTSLNPYFNGKNVSKNHALLMDEVDGMAGNEDRGGVQELIQLIKNAQCPVICMCNDRNHPKIRTLSNYCFDLRFHKPKLEQIKAAMLSICYKEKLKISPDTLSSIIASTDNDIRLTLNHLSVVAAGKDDLNVNKKYIKLGPWDVLRKVFSAEEHKTMSINDKCDLFFYDYNISPLFVQENYLSVVPHDVEGPKWKQLERYSLAADSICTGDIVSGKIRSTNNWSLLPAQAIFSSYAPGEFLKGHISKQINFPSWLGKFSKGNKMNRLLQEVQIHTRIRLSASKEAINLDYITILRDSILKPLIDEGSVGVQKSLSFMNHYHLVKDDLESLNDLSTWLGHKDPMSNIPAKVKSAFTRAYNKSAPTFSLVKIKKNIVDNIDVLDDEETNVSDNEDDDDIANDALISVVKKKAVKKSSSPSPKEINKSKGKGGGRKKK</sequence>
<dbReference type="GO" id="GO:0005663">
    <property type="term" value="C:DNA replication factor C complex"/>
    <property type="evidence" value="ECO:0007669"/>
    <property type="project" value="InterPro"/>
</dbReference>
<dbReference type="Gene3D" id="1.10.8.60">
    <property type="match status" value="1"/>
</dbReference>
<reference evidence="8" key="1">
    <citation type="submission" date="2025-08" db="UniProtKB">
        <authorList>
            <consortium name="RefSeq"/>
        </authorList>
    </citation>
    <scope>IDENTIFICATION</scope>
    <source>
        <tissue evidence="8">Whole body</tissue>
    </source>
</reference>
<dbReference type="Gene3D" id="1.20.272.10">
    <property type="match status" value="1"/>
</dbReference>
<dbReference type="GO" id="GO:0016887">
    <property type="term" value="F:ATP hydrolysis activity"/>
    <property type="evidence" value="ECO:0007669"/>
    <property type="project" value="InterPro"/>
</dbReference>
<dbReference type="FunFam" id="3.40.50.300:FF:000395">
    <property type="entry name" value="Replication factor C subunit 1"/>
    <property type="match status" value="1"/>
</dbReference>
<evidence type="ECO:0000313" key="8">
    <source>
        <dbReference type="RefSeq" id="XP_025404759.1"/>
    </source>
</evidence>
<dbReference type="RefSeq" id="XP_025404759.1">
    <property type="nucleotide sequence ID" value="XM_025548974.1"/>
</dbReference>
<evidence type="ECO:0000256" key="3">
    <source>
        <dbReference type="ARBA" id="ARBA00022741"/>
    </source>
</evidence>
<feature type="compositionally biased region" description="Low complexity" evidence="5">
    <location>
        <begin position="166"/>
        <end position="178"/>
    </location>
</feature>
<dbReference type="SUPFAM" id="SSF52540">
    <property type="entry name" value="P-loop containing nucleoside triphosphate hydrolases"/>
    <property type="match status" value="1"/>
</dbReference>
<evidence type="ECO:0000259" key="6">
    <source>
        <dbReference type="SMART" id="SM00382"/>
    </source>
</evidence>